<gene>
    <name evidence="3" type="ORF">AAT19DRAFT_8461</name>
</gene>
<feature type="domain" description="BTB" evidence="2">
    <location>
        <begin position="174"/>
        <end position="285"/>
    </location>
</feature>
<dbReference type="AlphaFoldDB" id="A0A2T0AHA7"/>
<reference evidence="3 4" key="1">
    <citation type="journal article" date="2018" name="Elife">
        <title>Functional genomics of lipid metabolism in the oleaginous yeast Rhodosporidium toruloides.</title>
        <authorList>
            <person name="Coradetti S.T."/>
            <person name="Pinel D."/>
            <person name="Geiselman G."/>
            <person name="Ito M."/>
            <person name="Mondo S."/>
            <person name="Reilly M.C."/>
            <person name="Cheng Y.F."/>
            <person name="Bauer S."/>
            <person name="Grigoriev I."/>
            <person name="Gladden J.M."/>
            <person name="Simmons B.A."/>
            <person name="Brem R."/>
            <person name="Arkin A.P."/>
            <person name="Skerker J.M."/>
        </authorList>
    </citation>
    <scope>NUCLEOTIDE SEQUENCE [LARGE SCALE GENOMIC DNA]</scope>
    <source>
        <strain evidence="3 4">NBRC 0880</strain>
    </source>
</reference>
<dbReference type="Proteomes" id="UP000239560">
    <property type="component" value="Unassembled WGS sequence"/>
</dbReference>
<evidence type="ECO:0000259" key="2">
    <source>
        <dbReference type="PROSITE" id="PS50097"/>
    </source>
</evidence>
<dbReference type="Gene3D" id="3.30.710.10">
    <property type="entry name" value="Potassium Channel Kv1.1, Chain A"/>
    <property type="match status" value="1"/>
</dbReference>
<evidence type="ECO:0000313" key="4">
    <source>
        <dbReference type="Proteomes" id="UP000239560"/>
    </source>
</evidence>
<dbReference type="PROSITE" id="PS50097">
    <property type="entry name" value="BTB"/>
    <property type="match status" value="1"/>
</dbReference>
<dbReference type="InterPro" id="IPR000210">
    <property type="entry name" value="BTB/POZ_dom"/>
</dbReference>
<proteinExistence type="predicted"/>
<feature type="region of interest" description="Disordered" evidence="1">
    <location>
        <begin position="213"/>
        <end position="254"/>
    </location>
</feature>
<protein>
    <recommendedName>
        <fullName evidence="2">BTB domain-containing protein</fullName>
    </recommendedName>
</protein>
<dbReference type="PANTHER" id="PTHR24413">
    <property type="entry name" value="SPECKLE-TYPE POZ PROTEIN"/>
    <property type="match status" value="1"/>
</dbReference>
<dbReference type="EMBL" id="LCTV02000001">
    <property type="protein sequence ID" value="PRQ77393.1"/>
    <property type="molecule type" value="Genomic_DNA"/>
</dbReference>
<name>A0A2T0AHA7_RHOTO</name>
<evidence type="ECO:0000313" key="3">
    <source>
        <dbReference type="EMBL" id="PRQ77393.1"/>
    </source>
</evidence>
<dbReference type="OrthoDB" id="2533563at2759"/>
<organism evidence="3 4">
    <name type="scientific">Rhodotorula toruloides</name>
    <name type="common">Yeast</name>
    <name type="synonym">Rhodosporidium toruloides</name>
    <dbReference type="NCBI Taxonomy" id="5286"/>
    <lineage>
        <taxon>Eukaryota</taxon>
        <taxon>Fungi</taxon>
        <taxon>Dikarya</taxon>
        <taxon>Basidiomycota</taxon>
        <taxon>Pucciniomycotina</taxon>
        <taxon>Microbotryomycetes</taxon>
        <taxon>Sporidiobolales</taxon>
        <taxon>Sporidiobolaceae</taxon>
        <taxon>Rhodotorula</taxon>
    </lineage>
</organism>
<accession>A0A2T0AHA7</accession>
<sequence>MARSRLTTPSKLNLSILSPPTSHAPRFPVFVLPSIPPKTLVSPVRPRSLSGGSGVATPQSLTLPALVLGKWTVSLNFDTARLALEWDTDGAYKPLKVGGGTIEAKAGGASVWKVDVPAGNFPPSHSGVYRGGYVSQRKEAVTFSINLHHPADSPRNLPKLVEQTAASFTSLSPNNVRLFFPRSGRSLYANETFLSNSSPYFKTLFEAGFSEDDKSTADRASTAEELPPYTIDDSDDETDHLLNKPTSTSEAPSVPCKTITITDTAYSTYFAVLVWLVTGKITFAPSRSSRSRPPPRSAFARSSSASARRDTLQALILSETALVPSPVSAKSVYRLAHLLELDSLASLALSEIRSQLTIENVAYTLYSDIASAYPEVQSAALDFAVEKWEKVVEAEAMSEMERLAEGGEADSAMAATAMKLAKRLAGRIK</sequence>
<comment type="caution">
    <text evidence="3">The sequence shown here is derived from an EMBL/GenBank/DDBJ whole genome shotgun (WGS) entry which is preliminary data.</text>
</comment>
<feature type="region of interest" description="Disordered" evidence="1">
    <location>
        <begin position="285"/>
        <end position="305"/>
    </location>
</feature>
<evidence type="ECO:0000256" key="1">
    <source>
        <dbReference type="SAM" id="MobiDB-lite"/>
    </source>
</evidence>
<dbReference type="InterPro" id="IPR011333">
    <property type="entry name" value="SKP1/BTB/POZ_sf"/>
</dbReference>